<protein>
    <recommendedName>
        <fullName evidence="5">Glycosyl transferase family 1 domain-containing protein</fullName>
    </recommendedName>
</protein>
<name>A0A9X3UG02_9HYPH</name>
<sequence length="438" mass="49546">MLNSNSAIETETKKPGTIGTAQSNSKPRLLIVSSYQRPCGIAQYVEHLEEPLKTLGLCEVDISPVPVDVLKSAGHYAKKLSKRAVFEIVEKVKEADVVNLQLEPGLYGSDQIKIWRNISAILNHAKKVIITYHTVPPAEKNAKLFFTSPRALKDLIKSRYRNYFFSKLFKMILSNPNRFAHIVQTQREAKKFELFGIPSRSIHHMPLSFLSDNMKRRYRNSTIRRTIEKQYGIKGKRVIGSFGFLSPYKGVETAIRALDLLPEDFHLLIVGGLHPEGIVENSTDQPYISKLLNLITTNIESHNTRETSKRIEQIANRVSFCGTPANEEFNCLMQACDSIILPYAEVGQTSSGPAAVALDLEKPIYCSRNHAFRELGKYAQGGISYFEIGNHFELSQILLREDGAQEHRVKARSNYARKYNIESRSRLYAEICKGLVEN</sequence>
<dbReference type="PANTHER" id="PTHR46401">
    <property type="entry name" value="GLYCOSYLTRANSFERASE WBBK-RELATED"/>
    <property type="match status" value="1"/>
</dbReference>
<dbReference type="SUPFAM" id="SSF53756">
    <property type="entry name" value="UDP-Glycosyltransferase/glycogen phosphorylase"/>
    <property type="match status" value="1"/>
</dbReference>
<dbReference type="Proteomes" id="UP001151234">
    <property type="component" value="Unassembled WGS sequence"/>
</dbReference>
<gene>
    <name evidence="3" type="ORF">OQ273_03590</name>
</gene>
<evidence type="ECO:0000256" key="2">
    <source>
        <dbReference type="SAM" id="MobiDB-lite"/>
    </source>
</evidence>
<dbReference type="GO" id="GO:0016757">
    <property type="term" value="F:glycosyltransferase activity"/>
    <property type="evidence" value="ECO:0007669"/>
    <property type="project" value="TreeGrafter"/>
</dbReference>
<evidence type="ECO:0000256" key="1">
    <source>
        <dbReference type="ARBA" id="ARBA00022679"/>
    </source>
</evidence>
<feature type="region of interest" description="Disordered" evidence="2">
    <location>
        <begin position="1"/>
        <end position="21"/>
    </location>
</feature>
<proteinExistence type="predicted"/>
<accession>A0A9X3UG02</accession>
<evidence type="ECO:0000313" key="3">
    <source>
        <dbReference type="EMBL" id="MDA5397650.1"/>
    </source>
</evidence>
<dbReference type="GO" id="GO:0009103">
    <property type="term" value="P:lipopolysaccharide biosynthetic process"/>
    <property type="evidence" value="ECO:0007669"/>
    <property type="project" value="TreeGrafter"/>
</dbReference>
<evidence type="ECO:0008006" key="5">
    <source>
        <dbReference type="Google" id="ProtNLM"/>
    </source>
</evidence>
<evidence type="ECO:0000313" key="4">
    <source>
        <dbReference type="Proteomes" id="UP001151234"/>
    </source>
</evidence>
<dbReference type="EMBL" id="JAPJZI010000001">
    <property type="protein sequence ID" value="MDA5397650.1"/>
    <property type="molecule type" value="Genomic_DNA"/>
</dbReference>
<keyword evidence="4" id="KW-1185">Reference proteome</keyword>
<dbReference type="RefSeq" id="WP_267989107.1">
    <property type="nucleotide sequence ID" value="NZ_JAPJZI010000001.1"/>
</dbReference>
<reference evidence="3" key="1">
    <citation type="submission" date="2022-11" db="EMBL/GenBank/DDBJ databases">
        <title>Draft genome sequence of Hoeflea poritis E7-10 and Hoeflea prorocentri PM5-8, separated from scleractinian coral Porites lutea and marine dinoflagellate.</title>
        <authorList>
            <person name="Zhang G."/>
            <person name="Wei Q."/>
            <person name="Cai L."/>
        </authorList>
    </citation>
    <scope>NUCLEOTIDE SEQUENCE</scope>
    <source>
        <strain evidence="3">PM5-8</strain>
    </source>
</reference>
<dbReference type="PANTHER" id="PTHR46401:SF2">
    <property type="entry name" value="GLYCOSYLTRANSFERASE WBBK-RELATED"/>
    <property type="match status" value="1"/>
</dbReference>
<comment type="caution">
    <text evidence="3">The sequence shown here is derived from an EMBL/GenBank/DDBJ whole genome shotgun (WGS) entry which is preliminary data.</text>
</comment>
<dbReference type="AlphaFoldDB" id="A0A9X3UG02"/>
<organism evidence="3 4">
    <name type="scientific">Hoeflea prorocentri</name>
    <dbReference type="NCBI Taxonomy" id="1922333"/>
    <lineage>
        <taxon>Bacteria</taxon>
        <taxon>Pseudomonadati</taxon>
        <taxon>Pseudomonadota</taxon>
        <taxon>Alphaproteobacteria</taxon>
        <taxon>Hyphomicrobiales</taxon>
        <taxon>Rhizobiaceae</taxon>
        <taxon>Hoeflea</taxon>
    </lineage>
</organism>
<dbReference type="Gene3D" id="3.40.50.2000">
    <property type="entry name" value="Glycogen Phosphorylase B"/>
    <property type="match status" value="1"/>
</dbReference>
<keyword evidence="1" id="KW-0808">Transferase</keyword>